<dbReference type="InParanoid" id="A0A3N7I8Z2"/>
<sequence length="89" mass="9723">MNFIWDFFYVKKHVLHNKQQHRPAVFPSAAEQRSFGTDPAGSSSHPSTDNTNCHPPALHQLPQISLSVATAPTGLLLCTIIARQESAAS</sequence>
<evidence type="ECO:0000256" key="1">
    <source>
        <dbReference type="SAM" id="MobiDB-lite"/>
    </source>
</evidence>
<protein>
    <submittedName>
        <fullName evidence="2">Uncharacterized protein</fullName>
    </submittedName>
</protein>
<dbReference type="Proteomes" id="UP000006729">
    <property type="component" value="Chromosome 19"/>
</dbReference>
<reference evidence="2 3" key="1">
    <citation type="journal article" date="2006" name="Science">
        <title>The genome of black cottonwood, Populus trichocarpa (Torr. &amp; Gray).</title>
        <authorList>
            <person name="Tuskan G.A."/>
            <person name="Difazio S."/>
            <person name="Jansson S."/>
            <person name="Bohlmann J."/>
            <person name="Grigoriev I."/>
            <person name="Hellsten U."/>
            <person name="Putnam N."/>
            <person name="Ralph S."/>
            <person name="Rombauts S."/>
            <person name="Salamov A."/>
            <person name="Schein J."/>
            <person name="Sterck L."/>
            <person name="Aerts A."/>
            <person name="Bhalerao R.R."/>
            <person name="Bhalerao R.P."/>
            <person name="Blaudez D."/>
            <person name="Boerjan W."/>
            <person name="Brun A."/>
            <person name="Brunner A."/>
            <person name="Busov V."/>
            <person name="Campbell M."/>
            <person name="Carlson J."/>
            <person name="Chalot M."/>
            <person name="Chapman J."/>
            <person name="Chen G.L."/>
            <person name="Cooper D."/>
            <person name="Coutinho P.M."/>
            <person name="Couturier J."/>
            <person name="Covert S."/>
            <person name="Cronk Q."/>
            <person name="Cunningham R."/>
            <person name="Davis J."/>
            <person name="Degroeve S."/>
            <person name="Dejardin A."/>
            <person name="Depamphilis C."/>
            <person name="Detter J."/>
            <person name="Dirks B."/>
            <person name="Dubchak I."/>
            <person name="Duplessis S."/>
            <person name="Ehlting J."/>
            <person name="Ellis B."/>
            <person name="Gendler K."/>
            <person name="Goodstein D."/>
            <person name="Gribskov M."/>
            <person name="Grimwood J."/>
            <person name="Groover A."/>
            <person name="Gunter L."/>
            <person name="Hamberger B."/>
            <person name="Heinze B."/>
            <person name="Helariutta Y."/>
            <person name="Henrissat B."/>
            <person name="Holligan D."/>
            <person name="Holt R."/>
            <person name="Huang W."/>
            <person name="Islam-Faridi N."/>
            <person name="Jones S."/>
            <person name="Jones-Rhoades M."/>
            <person name="Jorgensen R."/>
            <person name="Joshi C."/>
            <person name="Kangasjarvi J."/>
            <person name="Karlsson J."/>
            <person name="Kelleher C."/>
            <person name="Kirkpatrick R."/>
            <person name="Kirst M."/>
            <person name="Kohler A."/>
            <person name="Kalluri U."/>
            <person name="Larimer F."/>
            <person name="Leebens-Mack J."/>
            <person name="Leple J.C."/>
            <person name="Locascio P."/>
            <person name="Lou Y."/>
            <person name="Lucas S."/>
            <person name="Martin F."/>
            <person name="Montanini B."/>
            <person name="Napoli C."/>
            <person name="Nelson D.R."/>
            <person name="Nelson C."/>
            <person name="Nieminen K."/>
            <person name="Nilsson O."/>
            <person name="Pereda V."/>
            <person name="Peter G."/>
            <person name="Philippe R."/>
            <person name="Pilate G."/>
            <person name="Poliakov A."/>
            <person name="Razumovskaya J."/>
            <person name="Richardson P."/>
            <person name="Rinaldi C."/>
            <person name="Ritland K."/>
            <person name="Rouze P."/>
            <person name="Ryaboy D."/>
            <person name="Schmutz J."/>
            <person name="Schrader J."/>
            <person name="Segerman B."/>
            <person name="Shin H."/>
            <person name="Siddiqui A."/>
            <person name="Sterky F."/>
            <person name="Terry A."/>
            <person name="Tsai C.J."/>
            <person name="Uberbacher E."/>
            <person name="Unneberg P."/>
            <person name="Vahala J."/>
            <person name="Wall K."/>
            <person name="Wessler S."/>
            <person name="Yang G."/>
            <person name="Yin T."/>
            <person name="Douglas C."/>
            <person name="Marra M."/>
            <person name="Sandberg G."/>
            <person name="Van de Peer Y."/>
            <person name="Rokhsar D."/>
        </authorList>
    </citation>
    <scope>NUCLEOTIDE SEQUENCE [LARGE SCALE GENOMIC DNA]</scope>
    <source>
        <strain evidence="3">cv. Nisqually</strain>
    </source>
</reference>
<keyword evidence="3" id="KW-1185">Reference proteome</keyword>
<name>A0A3N7I8Z2_POPTR</name>
<dbReference type="AlphaFoldDB" id="A0A3N7I8Z2"/>
<accession>A0A3N7I8Z2</accession>
<organism evidence="2 3">
    <name type="scientific">Populus trichocarpa</name>
    <name type="common">Western balsam poplar</name>
    <name type="synonym">Populus balsamifera subsp. trichocarpa</name>
    <dbReference type="NCBI Taxonomy" id="3694"/>
    <lineage>
        <taxon>Eukaryota</taxon>
        <taxon>Viridiplantae</taxon>
        <taxon>Streptophyta</taxon>
        <taxon>Embryophyta</taxon>
        <taxon>Tracheophyta</taxon>
        <taxon>Spermatophyta</taxon>
        <taxon>Magnoliopsida</taxon>
        <taxon>eudicotyledons</taxon>
        <taxon>Gunneridae</taxon>
        <taxon>Pentapetalae</taxon>
        <taxon>rosids</taxon>
        <taxon>fabids</taxon>
        <taxon>Malpighiales</taxon>
        <taxon>Salicaceae</taxon>
        <taxon>Saliceae</taxon>
        <taxon>Populus</taxon>
    </lineage>
</organism>
<feature type="region of interest" description="Disordered" evidence="1">
    <location>
        <begin position="20"/>
        <end position="56"/>
    </location>
</feature>
<evidence type="ECO:0000313" key="3">
    <source>
        <dbReference type="Proteomes" id="UP000006729"/>
    </source>
</evidence>
<proteinExistence type="predicted"/>
<gene>
    <name evidence="2" type="ORF">POPTR_019G093201</name>
</gene>
<evidence type="ECO:0000313" key="2">
    <source>
        <dbReference type="EMBL" id="RQP03645.1"/>
    </source>
</evidence>
<feature type="compositionally biased region" description="Polar residues" evidence="1">
    <location>
        <begin position="40"/>
        <end position="53"/>
    </location>
</feature>
<dbReference type="EMBL" id="CM009308">
    <property type="protein sequence ID" value="RQP03645.1"/>
    <property type="molecule type" value="Genomic_DNA"/>
</dbReference>